<dbReference type="STRING" id="1246637.MTBBW1_140012"/>
<dbReference type="GO" id="GO:0016773">
    <property type="term" value="F:phosphotransferase activity, alcohol group as acceptor"/>
    <property type="evidence" value="ECO:0007669"/>
    <property type="project" value="InterPro"/>
</dbReference>
<dbReference type="NCBIfam" id="TIGR02198">
    <property type="entry name" value="rfaE_dom_I"/>
    <property type="match status" value="1"/>
</dbReference>
<dbReference type="FunFam" id="3.40.1190.20:FF:000002">
    <property type="entry name" value="Bifunctional protein HldE"/>
    <property type="match status" value="1"/>
</dbReference>
<evidence type="ECO:0000256" key="2">
    <source>
        <dbReference type="ARBA" id="ARBA00022777"/>
    </source>
</evidence>
<feature type="domain" description="Carbohydrate kinase PfkB" evidence="3">
    <location>
        <begin position="16"/>
        <end position="322"/>
    </location>
</feature>
<accession>A0A1W1H800</accession>
<dbReference type="PANTHER" id="PTHR46969:SF1">
    <property type="entry name" value="BIFUNCTIONAL PROTEIN HLDE"/>
    <property type="match status" value="1"/>
</dbReference>
<sequence length="336" mass="36949">MAKNRPIPQLNDFQNANILVIGDIMLDCYLWGKVERISPEAPVPIVHAQKKTYMLGGAGNVALNLSSLGCNCNIIALCGMDSAGSRVEKMLEENRISCHLLNDENRMTITKTRIMAIKQQLLRIDEEKKHVLSENEKESLLTRIKKTLPQYHSVILSDYGKGLLQTQGFTESVISLCRSQKIPVLVDPKGRDWERYNNATCVTPNSAELNLVAGEMESGDNSENPLEEEKLLVEISRKIRERYGLEWLLVTRGPKGMCLTGKDEKPFIVATQARQVYDVSGAGDTVISVLAAGLSIGLSFEDAALLANKAAGIVVGKVGTQPVTKDELELAINTNN</sequence>
<evidence type="ECO:0000313" key="4">
    <source>
        <dbReference type="EMBL" id="SLM28566.1"/>
    </source>
</evidence>
<dbReference type="AlphaFoldDB" id="A0A1W1H800"/>
<protein>
    <submittedName>
        <fullName evidence="4">Bifunctional protein hldE</fullName>
        <ecNumber evidence="4">2.7.1.-</ecNumber>
        <ecNumber evidence="4">2.7.7.-</ecNumber>
    </submittedName>
</protein>
<dbReference type="CDD" id="cd01172">
    <property type="entry name" value="RfaE_like"/>
    <property type="match status" value="1"/>
</dbReference>
<evidence type="ECO:0000259" key="3">
    <source>
        <dbReference type="Pfam" id="PF00294"/>
    </source>
</evidence>
<keyword evidence="1 4" id="KW-0808">Transferase</keyword>
<dbReference type="GO" id="GO:0005829">
    <property type="term" value="C:cytosol"/>
    <property type="evidence" value="ECO:0007669"/>
    <property type="project" value="TreeGrafter"/>
</dbReference>
<name>A0A1W1H800_9BACT</name>
<keyword evidence="2" id="KW-0418">Kinase</keyword>
<gene>
    <name evidence="4" type="ORF">MTBBW1_140012</name>
</gene>
<dbReference type="InterPro" id="IPR029056">
    <property type="entry name" value="Ribokinase-like"/>
</dbReference>
<dbReference type="InterPro" id="IPR011913">
    <property type="entry name" value="RfaE_dom_I"/>
</dbReference>
<dbReference type="EC" id="2.7.1.-" evidence="4"/>
<evidence type="ECO:0000313" key="5">
    <source>
        <dbReference type="Proteomes" id="UP000191931"/>
    </source>
</evidence>
<organism evidence="4 5">
    <name type="scientific">Desulfamplus magnetovallimortis</name>
    <dbReference type="NCBI Taxonomy" id="1246637"/>
    <lineage>
        <taxon>Bacteria</taxon>
        <taxon>Pseudomonadati</taxon>
        <taxon>Thermodesulfobacteriota</taxon>
        <taxon>Desulfobacteria</taxon>
        <taxon>Desulfobacterales</taxon>
        <taxon>Desulfobacteraceae</taxon>
        <taxon>Desulfamplus</taxon>
    </lineage>
</organism>
<dbReference type="EC" id="2.7.7.-" evidence="4"/>
<dbReference type="GO" id="GO:0033786">
    <property type="term" value="F:heptose-1-phosphate adenylyltransferase activity"/>
    <property type="evidence" value="ECO:0007669"/>
    <property type="project" value="TreeGrafter"/>
</dbReference>
<dbReference type="Proteomes" id="UP000191931">
    <property type="component" value="Unassembled WGS sequence"/>
</dbReference>
<keyword evidence="4" id="KW-0548">Nucleotidyltransferase</keyword>
<dbReference type="PROSITE" id="PS00583">
    <property type="entry name" value="PFKB_KINASES_1"/>
    <property type="match status" value="1"/>
</dbReference>
<dbReference type="EMBL" id="FWEV01000046">
    <property type="protein sequence ID" value="SLM28566.1"/>
    <property type="molecule type" value="Genomic_DNA"/>
</dbReference>
<dbReference type="Pfam" id="PF00294">
    <property type="entry name" value="PfkB"/>
    <property type="match status" value="1"/>
</dbReference>
<dbReference type="InterPro" id="IPR011611">
    <property type="entry name" value="PfkB_dom"/>
</dbReference>
<evidence type="ECO:0000256" key="1">
    <source>
        <dbReference type="ARBA" id="ARBA00022679"/>
    </source>
</evidence>
<reference evidence="4 5" key="1">
    <citation type="submission" date="2017-03" db="EMBL/GenBank/DDBJ databases">
        <authorList>
            <person name="Afonso C.L."/>
            <person name="Miller P.J."/>
            <person name="Scott M.A."/>
            <person name="Spackman E."/>
            <person name="Goraichik I."/>
            <person name="Dimitrov K.M."/>
            <person name="Suarez D.L."/>
            <person name="Swayne D.E."/>
        </authorList>
    </citation>
    <scope>NUCLEOTIDE SEQUENCE [LARGE SCALE GENOMIC DNA]</scope>
    <source>
        <strain evidence="4">PRJEB14757</strain>
    </source>
</reference>
<dbReference type="InterPro" id="IPR002173">
    <property type="entry name" value="Carboh/pur_kinase_PfkB_CS"/>
</dbReference>
<keyword evidence="5" id="KW-1185">Reference proteome</keyword>
<dbReference type="PANTHER" id="PTHR46969">
    <property type="entry name" value="BIFUNCTIONAL PROTEIN HLDE"/>
    <property type="match status" value="1"/>
</dbReference>
<dbReference type="GO" id="GO:0033785">
    <property type="term" value="F:heptose 7-phosphate kinase activity"/>
    <property type="evidence" value="ECO:0007669"/>
    <property type="project" value="TreeGrafter"/>
</dbReference>
<dbReference type="Gene3D" id="3.40.1190.20">
    <property type="match status" value="1"/>
</dbReference>
<dbReference type="RefSeq" id="WP_186441057.1">
    <property type="nucleotide sequence ID" value="NZ_LT828540.1"/>
</dbReference>
<proteinExistence type="predicted"/>
<dbReference type="SUPFAM" id="SSF53613">
    <property type="entry name" value="Ribokinase-like"/>
    <property type="match status" value="1"/>
</dbReference>